<dbReference type="InterPro" id="IPR037863">
    <property type="entry name" value="RHOGAP6/36"/>
</dbReference>
<dbReference type="PANTHER" id="PTHR12635:SF7">
    <property type="entry name" value="RHO GTPASE ACTIVATING PROTEIN 6-RELATED"/>
    <property type="match status" value="1"/>
</dbReference>
<proteinExistence type="predicted"/>
<dbReference type="GO" id="GO:0007165">
    <property type="term" value="P:signal transduction"/>
    <property type="evidence" value="ECO:0007669"/>
    <property type="project" value="InterPro"/>
</dbReference>
<gene>
    <name evidence="4" type="ORF">CUNI_LOCUS7658</name>
</gene>
<keyword evidence="1" id="KW-0343">GTPase activation</keyword>
<dbReference type="PROSITE" id="PS50238">
    <property type="entry name" value="RHOGAP"/>
    <property type="match status" value="1"/>
</dbReference>
<evidence type="ECO:0000259" key="3">
    <source>
        <dbReference type="PROSITE" id="PS50238"/>
    </source>
</evidence>
<dbReference type="InterPro" id="IPR000198">
    <property type="entry name" value="RhoGAP_dom"/>
</dbReference>
<dbReference type="AlphaFoldDB" id="A0A8S3Z3C5"/>
<comment type="caution">
    <text evidence="4">The sequence shown here is derived from an EMBL/GenBank/DDBJ whole genome shotgun (WGS) entry which is preliminary data.</text>
</comment>
<feature type="compositionally biased region" description="Polar residues" evidence="2">
    <location>
        <begin position="649"/>
        <end position="658"/>
    </location>
</feature>
<evidence type="ECO:0000313" key="4">
    <source>
        <dbReference type="EMBL" id="CAG5122100.1"/>
    </source>
</evidence>
<evidence type="ECO:0000256" key="1">
    <source>
        <dbReference type="ARBA" id="ARBA00022468"/>
    </source>
</evidence>
<feature type="non-terminal residue" evidence="4">
    <location>
        <position position="725"/>
    </location>
</feature>
<accession>A0A8S3Z3C5</accession>
<keyword evidence="5" id="KW-1185">Reference proteome</keyword>
<reference evidence="4" key="1">
    <citation type="submission" date="2021-04" db="EMBL/GenBank/DDBJ databases">
        <authorList>
            <consortium name="Molecular Ecology Group"/>
        </authorList>
    </citation>
    <scope>NUCLEOTIDE SEQUENCE</scope>
</reference>
<dbReference type="PANTHER" id="PTHR12635">
    <property type="entry name" value="RHO-GTPASE-ACTIVATING PROTEIN 6 FAMILY MEMBER"/>
    <property type="match status" value="1"/>
</dbReference>
<dbReference type="Gene3D" id="1.10.555.10">
    <property type="entry name" value="Rho GTPase activation protein"/>
    <property type="match status" value="1"/>
</dbReference>
<protein>
    <recommendedName>
        <fullName evidence="3">Rho-GAP domain-containing protein</fullName>
    </recommendedName>
</protein>
<sequence>GSCAWSSVSGRKVQLRPVSILSLTEAERLALQKVALVRLQSLELGCNVIIPKETAESPRVKKSPLSLKKRSKSVSASALDTMAKEGTAVGLVFGIPLLRCVLNDRELESRRRQIAAAIPSASPASLKPTSDSSENLLVFSSARKSSSSSQGSMENGSIVVSQRLDSLTVTSYRRTASSDSLSDSECGQSSNSSLIDALTLPPSHPAARPNSLSVDGCHLANQGITQVPYVVKACFKHIETYGLQTLGIFRVGSSKKRVKQLREEFDCGKMVKLTDEHNPHDVGALLKEYFRDLPEPLLTNELYLPFLYAERLKDEQKRLTAISLLISMLPVANRDTLWALLRFLAVVSQHARDLIDDKGGLASGNKMDSHNLATLFGPNILHHTRITTDKELISESVERVEQSKEVIEVVKDMIDNHHELFEISEGLRDDVLRLLVKSSQETVDKILRSLASQNQIETDPESMGSVFEESSNSPILYHATNSDADLIALARKQTAASHRPLRITKSADDSLDSPPPNSSDLDPSLFQTSTPVSRDIYKTLPSKPAFQPEKFNSNHSYPSPVSNRIPVFQLQCEQENTEVVLRNRLEIGSFDRPCSEGYNQCLNIPRPLYLRENSGSSTNSVASSSRNSYGGSDNPKFGQQILLTPPRSRASSPKQLFQTASPSSSSTTLTASPTSSQIVHLTSHIDSCRHNLPIGSTEWEKERWKYWERLATQKKTSEAEQETLV</sequence>
<dbReference type="SUPFAM" id="SSF48350">
    <property type="entry name" value="GTPase activation domain, GAP"/>
    <property type="match status" value="1"/>
</dbReference>
<dbReference type="Proteomes" id="UP000678393">
    <property type="component" value="Unassembled WGS sequence"/>
</dbReference>
<dbReference type="EMBL" id="CAJHNH020001225">
    <property type="protein sequence ID" value="CAG5122100.1"/>
    <property type="molecule type" value="Genomic_DNA"/>
</dbReference>
<dbReference type="InterPro" id="IPR008936">
    <property type="entry name" value="Rho_GTPase_activation_prot"/>
</dbReference>
<evidence type="ECO:0000313" key="5">
    <source>
        <dbReference type="Proteomes" id="UP000678393"/>
    </source>
</evidence>
<feature type="compositionally biased region" description="Low complexity" evidence="2">
    <location>
        <begin position="659"/>
        <end position="672"/>
    </location>
</feature>
<name>A0A8S3Z3C5_9EUPU</name>
<dbReference type="GO" id="GO:0005096">
    <property type="term" value="F:GTPase activator activity"/>
    <property type="evidence" value="ECO:0007669"/>
    <property type="project" value="UniProtKB-KW"/>
</dbReference>
<dbReference type="OrthoDB" id="10024839at2759"/>
<dbReference type="Pfam" id="PF00620">
    <property type="entry name" value="RhoGAP"/>
    <property type="match status" value="1"/>
</dbReference>
<organism evidence="4 5">
    <name type="scientific">Candidula unifasciata</name>
    <dbReference type="NCBI Taxonomy" id="100452"/>
    <lineage>
        <taxon>Eukaryota</taxon>
        <taxon>Metazoa</taxon>
        <taxon>Spiralia</taxon>
        <taxon>Lophotrochozoa</taxon>
        <taxon>Mollusca</taxon>
        <taxon>Gastropoda</taxon>
        <taxon>Heterobranchia</taxon>
        <taxon>Euthyneura</taxon>
        <taxon>Panpulmonata</taxon>
        <taxon>Eupulmonata</taxon>
        <taxon>Stylommatophora</taxon>
        <taxon>Helicina</taxon>
        <taxon>Helicoidea</taxon>
        <taxon>Geomitridae</taxon>
        <taxon>Candidula</taxon>
    </lineage>
</organism>
<feature type="region of interest" description="Disordered" evidence="2">
    <location>
        <begin position="613"/>
        <end position="672"/>
    </location>
</feature>
<evidence type="ECO:0000256" key="2">
    <source>
        <dbReference type="SAM" id="MobiDB-lite"/>
    </source>
</evidence>
<feature type="domain" description="Rho-GAP" evidence="3">
    <location>
        <begin position="217"/>
        <end position="421"/>
    </location>
</feature>
<dbReference type="SMART" id="SM00324">
    <property type="entry name" value="RhoGAP"/>
    <property type="match status" value="1"/>
</dbReference>
<feature type="compositionally biased region" description="Low complexity" evidence="2">
    <location>
        <begin position="613"/>
        <end position="632"/>
    </location>
</feature>
<feature type="region of interest" description="Disordered" evidence="2">
    <location>
        <begin position="498"/>
        <end position="528"/>
    </location>
</feature>